<dbReference type="GO" id="GO:0008684">
    <property type="term" value="F:2-oxopent-4-enoate hydratase activity"/>
    <property type="evidence" value="ECO:0007669"/>
    <property type="project" value="TreeGrafter"/>
</dbReference>
<reference evidence="1 2" key="1">
    <citation type="submission" date="2006-08" db="EMBL/GenBank/DDBJ databases">
        <title>Complete sequence of Maricaulis maris MCS10.</title>
        <authorList>
            <consortium name="US DOE Joint Genome Institute"/>
            <person name="Copeland A."/>
            <person name="Lucas S."/>
            <person name="Lapidus A."/>
            <person name="Barry K."/>
            <person name="Detter J.C."/>
            <person name="Glavina del Rio T."/>
            <person name="Hammon N."/>
            <person name="Israni S."/>
            <person name="Dalin E."/>
            <person name="Tice H."/>
            <person name="Pitluck S."/>
            <person name="Saunders E."/>
            <person name="Brettin T."/>
            <person name="Bruce D."/>
            <person name="Han C."/>
            <person name="Tapia R."/>
            <person name="Gilna P."/>
            <person name="Schmutz J."/>
            <person name="Larimer F."/>
            <person name="Land M."/>
            <person name="Hauser L."/>
            <person name="Kyrpides N."/>
            <person name="Mikhailova N."/>
            <person name="Viollier P."/>
            <person name="Stephens C."/>
            <person name="Richardson P."/>
        </authorList>
    </citation>
    <scope>NUCLEOTIDE SEQUENCE [LARGE SCALE GENOMIC DNA]</scope>
    <source>
        <strain evidence="1 2">MCS10</strain>
    </source>
</reference>
<dbReference type="Gene3D" id="3.90.850.10">
    <property type="entry name" value="Fumarylacetoacetase-like, C-terminal domain"/>
    <property type="match status" value="1"/>
</dbReference>
<organism evidence="1 2">
    <name type="scientific">Maricaulis maris (strain MCS10)</name>
    <name type="common">Caulobacter maris</name>
    <dbReference type="NCBI Taxonomy" id="394221"/>
    <lineage>
        <taxon>Bacteria</taxon>
        <taxon>Pseudomonadati</taxon>
        <taxon>Pseudomonadota</taxon>
        <taxon>Alphaproteobacteria</taxon>
        <taxon>Maricaulales</taxon>
        <taxon>Maricaulaceae</taxon>
        <taxon>Maricaulis</taxon>
    </lineage>
</organism>
<accession>Q0AT56</accession>
<sequence>MTPVSLLGTVTNIESGASPFVRVTRRPTRREKSGKIDLTPNQKNISAAFVDARQAALGLSAYPGKLPATLAEGYAVQDVSIARWPDVVGGWKIGLVPPAFRGSVGAERLVGPIFSDLIRGHVDGEVHTMPVFADGFAAIEAEFIFVLAEAVPVGTEITPELARRVAGKLHVGVEIASSPFPGINELGPICVVTDFGNNFGLIVGPEVTDWQSRSWSDMPASVTINGTRVGATTAASLPGGPIGALEFTLRLMQTRGIALEAGSHISTGAVTGVHEAHAADNSRVDFGPWGEIDLTLTALEPGWGRARLSAG</sequence>
<dbReference type="STRING" id="394221.Mmar10_0237"/>
<keyword evidence="2" id="KW-1185">Reference proteome</keyword>
<dbReference type="HOGENOM" id="CLU_060136_5_0_5"/>
<dbReference type="InterPro" id="IPR050772">
    <property type="entry name" value="Hydratase-Decarb/MhpD_sf"/>
</dbReference>
<gene>
    <name evidence="1" type="ordered locus">Mmar10_0237</name>
</gene>
<dbReference type="GO" id="GO:0005737">
    <property type="term" value="C:cytoplasm"/>
    <property type="evidence" value="ECO:0007669"/>
    <property type="project" value="TreeGrafter"/>
</dbReference>
<dbReference type="PANTHER" id="PTHR30143:SF0">
    <property type="entry name" value="2-KETO-4-PENTENOATE HYDRATASE"/>
    <property type="match status" value="1"/>
</dbReference>
<evidence type="ECO:0000313" key="1">
    <source>
        <dbReference type="EMBL" id="ABI64531.1"/>
    </source>
</evidence>
<dbReference type="AlphaFoldDB" id="Q0AT56"/>
<dbReference type="SUPFAM" id="SSF56529">
    <property type="entry name" value="FAH"/>
    <property type="match status" value="1"/>
</dbReference>
<dbReference type="Proteomes" id="UP000001964">
    <property type="component" value="Chromosome"/>
</dbReference>
<dbReference type="PANTHER" id="PTHR30143">
    <property type="entry name" value="ACID HYDRATASE"/>
    <property type="match status" value="1"/>
</dbReference>
<proteinExistence type="predicted"/>
<evidence type="ECO:0000313" key="2">
    <source>
        <dbReference type="Proteomes" id="UP000001964"/>
    </source>
</evidence>
<dbReference type="KEGG" id="mmr:Mmar10_0237"/>
<dbReference type="EMBL" id="CP000449">
    <property type="protein sequence ID" value="ABI64531.1"/>
    <property type="molecule type" value="Genomic_DNA"/>
</dbReference>
<dbReference type="eggNOG" id="COG3971">
    <property type="taxonomic scope" value="Bacteria"/>
</dbReference>
<protein>
    <submittedName>
        <fullName evidence="1">2-keto-4-pentenoate hydratase-like protein</fullName>
    </submittedName>
</protein>
<name>Q0AT56_MARMM</name>
<dbReference type="InterPro" id="IPR036663">
    <property type="entry name" value="Fumarylacetoacetase_C_sf"/>
</dbReference>